<sequence>MIRLIQRLLKYTSIKHLDYQLLIDSLGKLREIAKKIKLNEQ</sequence>
<name>A0A820E3R6_9BILA</name>
<dbReference type="SUPFAM" id="SSF48065">
    <property type="entry name" value="DBL homology domain (DH-domain)"/>
    <property type="match status" value="1"/>
</dbReference>
<evidence type="ECO:0000313" key="1">
    <source>
        <dbReference type="EMBL" id="CAF4240989.1"/>
    </source>
</evidence>
<proteinExistence type="predicted"/>
<dbReference type="InterPro" id="IPR035899">
    <property type="entry name" value="DBL_dom_sf"/>
</dbReference>
<reference evidence="1" key="1">
    <citation type="submission" date="2021-02" db="EMBL/GenBank/DDBJ databases">
        <authorList>
            <person name="Nowell W R."/>
        </authorList>
    </citation>
    <scope>NUCLEOTIDE SEQUENCE</scope>
</reference>
<organism evidence="1 2">
    <name type="scientific">Rotaria sordida</name>
    <dbReference type="NCBI Taxonomy" id="392033"/>
    <lineage>
        <taxon>Eukaryota</taxon>
        <taxon>Metazoa</taxon>
        <taxon>Spiralia</taxon>
        <taxon>Gnathifera</taxon>
        <taxon>Rotifera</taxon>
        <taxon>Eurotatoria</taxon>
        <taxon>Bdelloidea</taxon>
        <taxon>Philodinida</taxon>
        <taxon>Philodinidae</taxon>
        <taxon>Rotaria</taxon>
    </lineage>
</organism>
<gene>
    <name evidence="1" type="ORF">OTI717_LOCUS40092</name>
</gene>
<dbReference type="AlphaFoldDB" id="A0A820E3R6"/>
<comment type="caution">
    <text evidence="1">The sequence shown here is derived from an EMBL/GenBank/DDBJ whole genome shotgun (WGS) entry which is preliminary data.</text>
</comment>
<dbReference type="EMBL" id="CAJOAX010029890">
    <property type="protein sequence ID" value="CAF4240989.1"/>
    <property type="molecule type" value="Genomic_DNA"/>
</dbReference>
<dbReference type="Proteomes" id="UP000663823">
    <property type="component" value="Unassembled WGS sequence"/>
</dbReference>
<evidence type="ECO:0000313" key="2">
    <source>
        <dbReference type="Proteomes" id="UP000663823"/>
    </source>
</evidence>
<accession>A0A820E3R6</accession>
<protein>
    <submittedName>
        <fullName evidence="1">Uncharacterized protein</fullName>
    </submittedName>
</protein>
<feature type="non-terminal residue" evidence="1">
    <location>
        <position position="41"/>
    </location>
</feature>